<dbReference type="EMBL" id="CAJOBA010045455">
    <property type="protein sequence ID" value="CAF4177047.1"/>
    <property type="molecule type" value="Genomic_DNA"/>
</dbReference>
<accession>A0A8S2RMR4</accession>
<dbReference type="Proteomes" id="UP000677228">
    <property type="component" value="Unassembled WGS sequence"/>
</dbReference>
<evidence type="ECO:0000313" key="2">
    <source>
        <dbReference type="EMBL" id="CAF4177047.1"/>
    </source>
</evidence>
<feature type="non-terminal residue" evidence="2">
    <location>
        <position position="1"/>
    </location>
</feature>
<evidence type="ECO:0000313" key="1">
    <source>
        <dbReference type="EMBL" id="CAF1367746.1"/>
    </source>
</evidence>
<dbReference type="AlphaFoldDB" id="A0A8S2RMR4"/>
<reference evidence="2" key="1">
    <citation type="submission" date="2021-02" db="EMBL/GenBank/DDBJ databases">
        <authorList>
            <person name="Nowell W R."/>
        </authorList>
    </citation>
    <scope>NUCLEOTIDE SEQUENCE</scope>
</reference>
<evidence type="ECO:0000313" key="3">
    <source>
        <dbReference type="Proteomes" id="UP000682733"/>
    </source>
</evidence>
<proteinExistence type="predicted"/>
<sequence length="31" mass="3451">LMVVDQDRDIKLGRAKSISLEYALEIASSTQ</sequence>
<name>A0A8S2RMR4_9BILA</name>
<dbReference type="EMBL" id="CAJNOK010023794">
    <property type="protein sequence ID" value="CAF1367746.1"/>
    <property type="molecule type" value="Genomic_DNA"/>
</dbReference>
<protein>
    <submittedName>
        <fullName evidence="2">Uncharacterized protein</fullName>
    </submittedName>
</protein>
<gene>
    <name evidence="1" type="ORF">OVA965_LOCUS31526</name>
    <name evidence="2" type="ORF">TMI583_LOCUS32357</name>
</gene>
<dbReference type="Proteomes" id="UP000682733">
    <property type="component" value="Unassembled WGS sequence"/>
</dbReference>
<organism evidence="2 3">
    <name type="scientific">Didymodactylos carnosus</name>
    <dbReference type="NCBI Taxonomy" id="1234261"/>
    <lineage>
        <taxon>Eukaryota</taxon>
        <taxon>Metazoa</taxon>
        <taxon>Spiralia</taxon>
        <taxon>Gnathifera</taxon>
        <taxon>Rotifera</taxon>
        <taxon>Eurotatoria</taxon>
        <taxon>Bdelloidea</taxon>
        <taxon>Philodinida</taxon>
        <taxon>Philodinidae</taxon>
        <taxon>Didymodactylos</taxon>
    </lineage>
</organism>
<comment type="caution">
    <text evidence="2">The sequence shown here is derived from an EMBL/GenBank/DDBJ whole genome shotgun (WGS) entry which is preliminary data.</text>
</comment>